<dbReference type="EMBL" id="CAMXCT010004355">
    <property type="protein sequence ID" value="CAI4008683.1"/>
    <property type="molecule type" value="Genomic_DNA"/>
</dbReference>
<dbReference type="EMBL" id="CAMXCT020004355">
    <property type="protein sequence ID" value="CAL1162058.1"/>
    <property type="molecule type" value="Genomic_DNA"/>
</dbReference>
<feature type="compositionally biased region" description="Basic and acidic residues" evidence="1">
    <location>
        <begin position="34"/>
        <end position="43"/>
    </location>
</feature>
<sequence length="96" mass="10621">MFQIQDRTDSEVSSPVRASVPAAWNKLLDATLGSKEEKEDPMQSHDLASTLPPNAMRNLAVRFQEMQVEPAEPARTVENPSEVVKPFLSKVMANAI</sequence>
<evidence type="ECO:0000256" key="1">
    <source>
        <dbReference type="SAM" id="MobiDB-lite"/>
    </source>
</evidence>
<comment type="caution">
    <text evidence="2">The sequence shown here is derived from an EMBL/GenBank/DDBJ whole genome shotgun (WGS) entry which is preliminary data.</text>
</comment>
<keyword evidence="4" id="KW-1185">Reference proteome</keyword>
<protein>
    <submittedName>
        <fullName evidence="2">Uncharacterized protein</fullName>
    </submittedName>
</protein>
<feature type="non-terminal residue" evidence="2">
    <location>
        <position position="96"/>
    </location>
</feature>
<dbReference type="Proteomes" id="UP001152797">
    <property type="component" value="Unassembled WGS sequence"/>
</dbReference>
<reference evidence="2" key="1">
    <citation type="submission" date="2022-10" db="EMBL/GenBank/DDBJ databases">
        <authorList>
            <person name="Chen Y."/>
            <person name="Dougan E. K."/>
            <person name="Chan C."/>
            <person name="Rhodes N."/>
            <person name="Thang M."/>
        </authorList>
    </citation>
    <scope>NUCLEOTIDE SEQUENCE</scope>
</reference>
<evidence type="ECO:0000313" key="2">
    <source>
        <dbReference type="EMBL" id="CAI4008683.1"/>
    </source>
</evidence>
<proteinExistence type="predicted"/>
<evidence type="ECO:0000313" key="4">
    <source>
        <dbReference type="Proteomes" id="UP001152797"/>
    </source>
</evidence>
<gene>
    <name evidence="2" type="ORF">C1SCF055_LOCUS34102</name>
</gene>
<dbReference type="AlphaFoldDB" id="A0A9P1GD78"/>
<accession>A0A9P1GD78</accession>
<reference evidence="3" key="2">
    <citation type="submission" date="2024-04" db="EMBL/GenBank/DDBJ databases">
        <authorList>
            <person name="Chen Y."/>
            <person name="Shah S."/>
            <person name="Dougan E. K."/>
            <person name="Thang M."/>
            <person name="Chan C."/>
        </authorList>
    </citation>
    <scope>NUCLEOTIDE SEQUENCE [LARGE SCALE GENOMIC DNA]</scope>
</reference>
<name>A0A9P1GD78_9DINO</name>
<organism evidence="2">
    <name type="scientific">Cladocopium goreaui</name>
    <dbReference type="NCBI Taxonomy" id="2562237"/>
    <lineage>
        <taxon>Eukaryota</taxon>
        <taxon>Sar</taxon>
        <taxon>Alveolata</taxon>
        <taxon>Dinophyceae</taxon>
        <taxon>Suessiales</taxon>
        <taxon>Symbiodiniaceae</taxon>
        <taxon>Cladocopium</taxon>
    </lineage>
</organism>
<feature type="region of interest" description="Disordered" evidence="1">
    <location>
        <begin position="31"/>
        <end position="52"/>
    </location>
</feature>
<evidence type="ECO:0000313" key="3">
    <source>
        <dbReference type="EMBL" id="CAL1162058.1"/>
    </source>
</evidence>
<dbReference type="EMBL" id="CAMXCT030004355">
    <property type="protein sequence ID" value="CAL4795995.1"/>
    <property type="molecule type" value="Genomic_DNA"/>
</dbReference>